<evidence type="ECO:0000256" key="10">
    <source>
        <dbReference type="ARBA" id="ARBA00022989"/>
    </source>
</evidence>
<dbReference type="EC" id="7.1.1.2" evidence="3"/>
<keyword evidence="11" id="KW-0520">NAD</keyword>
<keyword evidence="10 16" id="KW-1133">Transmembrane helix</keyword>
<comment type="subcellular location">
    <subcellularLocation>
        <location evidence="1">Mitochondrion membrane</location>
        <topology evidence="1">Multi-pass membrane protein</topology>
    </subcellularLocation>
</comment>
<dbReference type="GO" id="GO:0008137">
    <property type="term" value="F:NADH dehydrogenase (ubiquinone) activity"/>
    <property type="evidence" value="ECO:0007669"/>
    <property type="project" value="UniProtKB-EC"/>
</dbReference>
<evidence type="ECO:0000256" key="8">
    <source>
        <dbReference type="ARBA" id="ARBA00022967"/>
    </source>
</evidence>
<evidence type="ECO:0000313" key="17">
    <source>
        <dbReference type="EMBL" id="QIT06609.1"/>
    </source>
</evidence>
<feature type="transmembrane region" description="Helical" evidence="16">
    <location>
        <begin position="135"/>
        <end position="154"/>
    </location>
</feature>
<evidence type="ECO:0000256" key="4">
    <source>
        <dbReference type="ARBA" id="ARBA00021095"/>
    </source>
</evidence>
<evidence type="ECO:0000256" key="16">
    <source>
        <dbReference type="SAM" id="Phobius"/>
    </source>
</evidence>
<comment type="similarity">
    <text evidence="2">Belongs to the complex I subunit 6 family.</text>
</comment>
<keyword evidence="9" id="KW-0249">Electron transport</keyword>
<dbReference type="GO" id="GO:0031966">
    <property type="term" value="C:mitochondrial membrane"/>
    <property type="evidence" value="ECO:0007669"/>
    <property type="project" value="UniProtKB-SubCell"/>
</dbReference>
<evidence type="ECO:0000256" key="12">
    <source>
        <dbReference type="ARBA" id="ARBA00023128"/>
    </source>
</evidence>
<evidence type="ECO:0000256" key="7">
    <source>
        <dbReference type="ARBA" id="ARBA00022692"/>
    </source>
</evidence>
<evidence type="ECO:0000256" key="9">
    <source>
        <dbReference type="ARBA" id="ARBA00022982"/>
    </source>
</evidence>
<feature type="transmembrane region" description="Helical" evidence="16">
    <location>
        <begin position="49"/>
        <end position="73"/>
    </location>
</feature>
<evidence type="ECO:0000256" key="14">
    <source>
        <dbReference type="ARBA" id="ARBA00031019"/>
    </source>
</evidence>
<evidence type="ECO:0000256" key="2">
    <source>
        <dbReference type="ARBA" id="ARBA00005698"/>
    </source>
</evidence>
<keyword evidence="13 16" id="KW-0472">Membrane</keyword>
<keyword evidence="7 16" id="KW-0812">Transmembrane</keyword>
<dbReference type="CTD" id="4541"/>
<evidence type="ECO:0000256" key="11">
    <source>
        <dbReference type="ARBA" id="ARBA00023027"/>
    </source>
</evidence>
<accession>A0A6H0EYI5</accession>
<keyword evidence="8" id="KW-1278">Translocase</keyword>
<keyword evidence="6" id="KW-0679">Respiratory chain</keyword>
<keyword evidence="12 17" id="KW-0496">Mitochondrion</keyword>
<dbReference type="GeneID" id="54104937"/>
<geneLocation type="mitochondrion" evidence="17"/>
<name>A0A6H0EYI5_9SCAR</name>
<reference evidence="17" key="1">
    <citation type="journal article" date="2020" name="Mitochondrial DNA Part B Resour">
        <title>Complete mitochondrial genome of the Endangered long-armed scarab Cheirotonus gestroi (Coleoptera: Euchiridae).</title>
        <authorList>
            <person name="Yang C."/>
            <person name="Zhu E.-J."/>
            <person name="He Q.-J."/>
            <person name="Yi C.-H."/>
            <person name="Hu S.-J."/>
            <person name="Wang X.-B."/>
        </authorList>
    </citation>
    <scope>NUCLEOTIDE SEQUENCE</scope>
</reference>
<dbReference type="InterPro" id="IPR050269">
    <property type="entry name" value="ComplexI_Subunit6"/>
</dbReference>
<proteinExistence type="inferred from homology"/>
<organism evidence="17">
    <name type="scientific">Cheirotonus gestroi</name>
    <dbReference type="NCBI Taxonomy" id="1207173"/>
    <lineage>
        <taxon>Eukaryota</taxon>
        <taxon>Metazoa</taxon>
        <taxon>Ecdysozoa</taxon>
        <taxon>Arthropoda</taxon>
        <taxon>Hexapoda</taxon>
        <taxon>Insecta</taxon>
        <taxon>Pterygota</taxon>
        <taxon>Neoptera</taxon>
        <taxon>Endopterygota</taxon>
        <taxon>Coleoptera</taxon>
        <taxon>Polyphaga</taxon>
        <taxon>Scarabaeiformia</taxon>
        <taxon>Scarabaeidae</taxon>
        <taxon>Melolonthinae</taxon>
        <taxon>Cheirotonus</taxon>
    </lineage>
</organism>
<evidence type="ECO:0000256" key="13">
    <source>
        <dbReference type="ARBA" id="ARBA00023136"/>
    </source>
</evidence>
<evidence type="ECO:0000256" key="3">
    <source>
        <dbReference type="ARBA" id="ARBA00012944"/>
    </source>
</evidence>
<evidence type="ECO:0000256" key="15">
    <source>
        <dbReference type="ARBA" id="ARBA00049551"/>
    </source>
</evidence>
<keyword evidence="5" id="KW-0813">Transport</keyword>
<evidence type="ECO:0000256" key="1">
    <source>
        <dbReference type="ARBA" id="ARBA00004225"/>
    </source>
</evidence>
<dbReference type="AlphaFoldDB" id="A0A6H0EYI5"/>
<sequence>MLKMLMITTLMNSMMILITKHPLSMGLILLIQTLTVTLTAGFFSHNYWFSYILFLVLIGGMLVLFIYMTSVASNEKFVYSPKTKIVMIISATMSIPILMINPLFANLNTMTSETFNNPKTFELSLNKFINMPSNMILYLLIIYLLVTLIAIVKITSMKTGPLRQYN</sequence>
<dbReference type="EMBL" id="MN893347">
    <property type="protein sequence ID" value="QIT06609.1"/>
    <property type="molecule type" value="Genomic_DNA"/>
</dbReference>
<protein>
    <recommendedName>
        <fullName evidence="4">NADH-ubiquinone oxidoreductase chain 6</fullName>
        <ecNumber evidence="3">7.1.1.2</ecNumber>
    </recommendedName>
    <alternativeName>
        <fullName evidence="14">NADH dehydrogenase subunit 6</fullName>
    </alternativeName>
</protein>
<dbReference type="RefSeq" id="YP_009754000.1">
    <property type="nucleotide sequence ID" value="NC_046890.1"/>
</dbReference>
<evidence type="ECO:0000256" key="6">
    <source>
        <dbReference type="ARBA" id="ARBA00022660"/>
    </source>
</evidence>
<evidence type="ECO:0000256" key="5">
    <source>
        <dbReference type="ARBA" id="ARBA00022448"/>
    </source>
</evidence>
<feature type="transmembrane region" description="Helical" evidence="16">
    <location>
        <begin position="85"/>
        <end position="105"/>
    </location>
</feature>
<dbReference type="PANTHER" id="PTHR11435:SF1">
    <property type="entry name" value="NADH-UBIQUINONE OXIDOREDUCTASE CHAIN 6"/>
    <property type="match status" value="1"/>
</dbReference>
<comment type="catalytic activity">
    <reaction evidence="15">
        <text>a ubiquinone + NADH + 5 H(+)(in) = a ubiquinol + NAD(+) + 4 H(+)(out)</text>
        <dbReference type="Rhea" id="RHEA:29091"/>
        <dbReference type="Rhea" id="RHEA-COMP:9565"/>
        <dbReference type="Rhea" id="RHEA-COMP:9566"/>
        <dbReference type="ChEBI" id="CHEBI:15378"/>
        <dbReference type="ChEBI" id="CHEBI:16389"/>
        <dbReference type="ChEBI" id="CHEBI:17976"/>
        <dbReference type="ChEBI" id="CHEBI:57540"/>
        <dbReference type="ChEBI" id="CHEBI:57945"/>
        <dbReference type="EC" id="7.1.1.2"/>
    </reaction>
</comment>
<dbReference type="PANTHER" id="PTHR11435">
    <property type="entry name" value="NADH UBIQUINONE OXIDOREDUCTASE SUBUNIT ND6"/>
    <property type="match status" value="1"/>
</dbReference>
<gene>
    <name evidence="17" type="primary">ND6</name>
</gene>